<dbReference type="FunFam" id="2.70.150.10:FF:000020">
    <property type="entry name" value="Copper-exporting P-type ATPase A"/>
    <property type="match status" value="1"/>
</dbReference>
<feature type="transmembrane region" description="Helical" evidence="11">
    <location>
        <begin position="156"/>
        <end position="178"/>
    </location>
</feature>
<gene>
    <name evidence="13" type="ORF">H4K34_01350</name>
</gene>
<dbReference type="Gene3D" id="3.30.70.100">
    <property type="match status" value="1"/>
</dbReference>
<dbReference type="SUPFAM" id="SSF81653">
    <property type="entry name" value="Calcium ATPase, transduction domain A"/>
    <property type="match status" value="1"/>
</dbReference>
<evidence type="ECO:0000256" key="9">
    <source>
        <dbReference type="ARBA" id="ARBA00022989"/>
    </source>
</evidence>
<dbReference type="GO" id="GO:0005524">
    <property type="term" value="F:ATP binding"/>
    <property type="evidence" value="ECO:0007669"/>
    <property type="project" value="UniProtKB-UniRule"/>
</dbReference>
<feature type="transmembrane region" description="Helical" evidence="11">
    <location>
        <begin position="716"/>
        <end position="735"/>
    </location>
</feature>
<evidence type="ECO:0000256" key="6">
    <source>
        <dbReference type="ARBA" id="ARBA00022741"/>
    </source>
</evidence>
<dbReference type="SFLD" id="SFLDF00027">
    <property type="entry name" value="p-type_atpase"/>
    <property type="match status" value="1"/>
</dbReference>
<evidence type="ECO:0000256" key="11">
    <source>
        <dbReference type="RuleBase" id="RU362081"/>
    </source>
</evidence>
<dbReference type="SUPFAM" id="SSF81665">
    <property type="entry name" value="Calcium ATPase, transmembrane domain M"/>
    <property type="match status" value="1"/>
</dbReference>
<feature type="transmembrane region" description="Helical" evidence="11">
    <location>
        <begin position="101"/>
        <end position="119"/>
    </location>
</feature>
<comment type="subcellular location">
    <subcellularLocation>
        <location evidence="1">Cell membrane</location>
        <topology evidence="1">Multi-pass membrane protein</topology>
    </subcellularLocation>
</comment>
<dbReference type="PROSITE" id="PS00154">
    <property type="entry name" value="ATPASE_E1_E2"/>
    <property type="match status" value="1"/>
</dbReference>
<keyword evidence="7 11" id="KW-0067">ATP-binding</keyword>
<dbReference type="NCBIfam" id="TIGR01494">
    <property type="entry name" value="ATPase_P-type"/>
    <property type="match status" value="1"/>
</dbReference>
<dbReference type="InterPro" id="IPR006121">
    <property type="entry name" value="HMA_dom"/>
</dbReference>
<dbReference type="Gene3D" id="3.40.50.1000">
    <property type="entry name" value="HAD superfamily/HAD-like"/>
    <property type="match status" value="1"/>
</dbReference>
<feature type="transmembrane region" description="Helical" evidence="11">
    <location>
        <begin position="190"/>
        <end position="207"/>
    </location>
</feature>
<dbReference type="PANTHER" id="PTHR43520">
    <property type="entry name" value="ATP7, ISOFORM B"/>
    <property type="match status" value="1"/>
</dbReference>
<dbReference type="InterPro" id="IPR027256">
    <property type="entry name" value="P-typ_ATPase_IB"/>
</dbReference>
<dbReference type="PANTHER" id="PTHR43520:SF8">
    <property type="entry name" value="P-TYPE CU(+) TRANSPORTER"/>
    <property type="match status" value="1"/>
</dbReference>
<dbReference type="SFLD" id="SFLDG00002">
    <property type="entry name" value="C1.7:_P-type_atpase_like"/>
    <property type="match status" value="1"/>
</dbReference>
<protein>
    <submittedName>
        <fullName evidence="13">Copper-translocating P-type ATPase</fullName>
    </submittedName>
</protein>
<dbReference type="RefSeq" id="WP_210759045.1">
    <property type="nucleotide sequence ID" value="NZ_CP060139.1"/>
</dbReference>
<dbReference type="GO" id="GO:0005886">
    <property type="term" value="C:plasma membrane"/>
    <property type="evidence" value="ECO:0007669"/>
    <property type="project" value="UniProtKB-SubCell"/>
</dbReference>
<dbReference type="SUPFAM" id="SSF56784">
    <property type="entry name" value="HAD-like"/>
    <property type="match status" value="1"/>
</dbReference>
<proteinExistence type="inferred from homology"/>
<dbReference type="NCBIfam" id="TIGR01525">
    <property type="entry name" value="ATPase-IB_hvy"/>
    <property type="match status" value="1"/>
</dbReference>
<sequence length="742" mass="80891">MATIENKAFEDTFLVQGMSCAACASSVESILQHTDGVAEAEVNFAAHTVKVKYAENLAPQVLKEALQSIGYDLDLEAKDREQDLKRKEQQERRYKQLKKQTLGSALLSLPVFIIGMFFGNWSWGPWISAVLSLPVLFVFGGHFYRNAWKQLKHGLATMDTLVALSTGIAYTFSLFNTFYPEFWISRGLEAHVYFEAAVVIVTFVSLGKTLEERAKSSTSQALEKLLNLQAKQVIRLRDGEEEEVEIEDLQAGDLVRVKAGQSIPVDGILHQGSASIDESMLSGESIPISKEEGDKLYAGTLAQKGSFVLKVDQIGEDTVLAQIIRLVKEAQSSKAPVQDLVNKIAGIFVPVVIGIAILTFGVWMIWGGEEAFARALYTAIAVLVIACPCALGLATPTAIMVGVGKGAENNILVRNAESLERAREVDLLLLDKTGTLTRGKPEVLEAEWKLDVKDFAPVLLALQQQSEHPLATALVRHLRTQGHKATEQQNFEAIEGRGVKISIPSGEEYASGNAQFLADWNLSPAQGLSAKAQKWAQQGATVLYFFNREQIIAQFAIGDQLKEGSAEAIKTLQKDGLELMIISGDNAQTTAYWAEELGISNFRAEVLPQDKGSIVRDLQAQGRKVAMVGDGINDSEALAQADLGIAMGHGSDIAMEVAPMTLMSSDLRLIPKAFHLSKLTLQGIHQNLFWAFIYNLIGIPIAAGILYPFTGFLLDPMIAGAAMAFSSVSVVLNSLRLRGRKL</sequence>
<evidence type="ECO:0000313" key="14">
    <source>
        <dbReference type="Proteomes" id="UP000516305"/>
    </source>
</evidence>
<dbReference type="SUPFAM" id="SSF55008">
    <property type="entry name" value="HMA, heavy metal-associated domain"/>
    <property type="match status" value="1"/>
</dbReference>
<dbReference type="CDD" id="cd00371">
    <property type="entry name" value="HMA"/>
    <property type="match status" value="1"/>
</dbReference>
<dbReference type="Pfam" id="PF00122">
    <property type="entry name" value="E1-E2_ATPase"/>
    <property type="match status" value="1"/>
</dbReference>
<dbReference type="InterPro" id="IPR044492">
    <property type="entry name" value="P_typ_ATPase_HD_dom"/>
</dbReference>
<dbReference type="InterPro" id="IPR023299">
    <property type="entry name" value="ATPase_P-typ_cyto_dom_N"/>
</dbReference>
<dbReference type="InterPro" id="IPR017969">
    <property type="entry name" value="Heavy-metal-associated_CS"/>
</dbReference>
<dbReference type="GO" id="GO:0055070">
    <property type="term" value="P:copper ion homeostasis"/>
    <property type="evidence" value="ECO:0007669"/>
    <property type="project" value="TreeGrafter"/>
</dbReference>
<dbReference type="InterPro" id="IPR059000">
    <property type="entry name" value="ATPase_P-type_domA"/>
</dbReference>
<dbReference type="Pfam" id="PF00403">
    <property type="entry name" value="HMA"/>
    <property type="match status" value="1"/>
</dbReference>
<dbReference type="InterPro" id="IPR001757">
    <property type="entry name" value="P_typ_ATPase"/>
</dbReference>
<feature type="domain" description="HMA" evidence="12">
    <location>
        <begin position="9"/>
        <end position="74"/>
    </location>
</feature>
<reference evidence="13 14" key="1">
    <citation type="submission" date="2020-08" db="EMBL/GenBank/DDBJ databases">
        <title>Croceimicrobium hydrocarbonivorans gen. nov., sp. nov., a novel marine bacterium isolated from a bacterial consortium that degrades polyethylene terephthalate.</title>
        <authorList>
            <person name="Liu R."/>
        </authorList>
    </citation>
    <scope>NUCLEOTIDE SEQUENCE [LARGE SCALE GENOMIC DNA]</scope>
    <source>
        <strain evidence="13 14">A20-9</strain>
    </source>
</reference>
<comment type="similarity">
    <text evidence="2 11">Belongs to the cation transport ATPase (P-type) (TC 3.A.3) family. Type IB subfamily.</text>
</comment>
<dbReference type="CDD" id="cd02094">
    <property type="entry name" value="P-type_ATPase_Cu-like"/>
    <property type="match status" value="1"/>
</dbReference>
<evidence type="ECO:0000256" key="3">
    <source>
        <dbReference type="ARBA" id="ARBA00022475"/>
    </source>
</evidence>
<evidence type="ECO:0000259" key="12">
    <source>
        <dbReference type="PROSITE" id="PS50846"/>
    </source>
</evidence>
<organism evidence="13 14">
    <name type="scientific">Croceimicrobium hydrocarbonivorans</name>
    <dbReference type="NCBI Taxonomy" id="2761580"/>
    <lineage>
        <taxon>Bacteria</taxon>
        <taxon>Pseudomonadati</taxon>
        <taxon>Bacteroidota</taxon>
        <taxon>Flavobacteriia</taxon>
        <taxon>Flavobacteriales</taxon>
        <taxon>Owenweeksiaceae</taxon>
        <taxon>Croceimicrobium</taxon>
    </lineage>
</organism>
<keyword evidence="9 11" id="KW-1133">Transmembrane helix</keyword>
<evidence type="ECO:0000256" key="10">
    <source>
        <dbReference type="ARBA" id="ARBA00023136"/>
    </source>
</evidence>
<feature type="transmembrane region" description="Helical" evidence="11">
    <location>
        <begin position="344"/>
        <end position="366"/>
    </location>
</feature>
<dbReference type="EMBL" id="CP060139">
    <property type="protein sequence ID" value="QNR24518.1"/>
    <property type="molecule type" value="Genomic_DNA"/>
</dbReference>
<dbReference type="GO" id="GO:0060003">
    <property type="term" value="P:copper ion export"/>
    <property type="evidence" value="ECO:0007669"/>
    <property type="project" value="UniProtKB-ARBA"/>
</dbReference>
<dbReference type="Proteomes" id="UP000516305">
    <property type="component" value="Chromosome"/>
</dbReference>
<dbReference type="InterPro" id="IPR008250">
    <property type="entry name" value="ATPase_P-typ_transduc_dom_A_sf"/>
</dbReference>
<keyword evidence="6 11" id="KW-0547">Nucleotide-binding</keyword>
<evidence type="ECO:0000256" key="1">
    <source>
        <dbReference type="ARBA" id="ARBA00004651"/>
    </source>
</evidence>
<keyword evidence="4 11" id="KW-0812">Transmembrane</keyword>
<dbReference type="AlphaFoldDB" id="A0A7H0VFM0"/>
<dbReference type="InterPro" id="IPR023298">
    <property type="entry name" value="ATPase_P-typ_TM_dom_sf"/>
</dbReference>
<evidence type="ECO:0000313" key="13">
    <source>
        <dbReference type="EMBL" id="QNR24518.1"/>
    </source>
</evidence>
<keyword evidence="3 11" id="KW-1003">Cell membrane</keyword>
<dbReference type="SFLD" id="SFLDS00003">
    <property type="entry name" value="Haloacid_Dehalogenase"/>
    <property type="match status" value="1"/>
</dbReference>
<dbReference type="PROSITE" id="PS50846">
    <property type="entry name" value="HMA_2"/>
    <property type="match status" value="1"/>
</dbReference>
<name>A0A7H0VFM0_9FLAO</name>
<dbReference type="PROSITE" id="PS01047">
    <property type="entry name" value="HMA_1"/>
    <property type="match status" value="1"/>
</dbReference>
<dbReference type="KEGG" id="chyd:H4K34_01350"/>
<evidence type="ECO:0000256" key="8">
    <source>
        <dbReference type="ARBA" id="ARBA00022967"/>
    </source>
</evidence>
<dbReference type="Gene3D" id="3.40.1110.10">
    <property type="entry name" value="Calcium-transporting ATPase, cytoplasmic domain N"/>
    <property type="match status" value="1"/>
</dbReference>
<keyword evidence="5 11" id="KW-0479">Metal-binding</keyword>
<accession>A0A7H0VFM0</accession>
<dbReference type="GO" id="GO:0005507">
    <property type="term" value="F:copper ion binding"/>
    <property type="evidence" value="ECO:0007669"/>
    <property type="project" value="TreeGrafter"/>
</dbReference>
<keyword evidence="10 11" id="KW-0472">Membrane</keyword>
<dbReference type="GO" id="GO:0043682">
    <property type="term" value="F:P-type divalent copper transporter activity"/>
    <property type="evidence" value="ECO:0007669"/>
    <property type="project" value="TreeGrafter"/>
</dbReference>
<evidence type="ECO:0000256" key="5">
    <source>
        <dbReference type="ARBA" id="ARBA00022723"/>
    </source>
</evidence>
<dbReference type="Pfam" id="PF00702">
    <property type="entry name" value="Hydrolase"/>
    <property type="match status" value="1"/>
</dbReference>
<feature type="transmembrane region" description="Helical" evidence="11">
    <location>
        <begin position="372"/>
        <end position="395"/>
    </location>
</feature>
<evidence type="ECO:0000256" key="7">
    <source>
        <dbReference type="ARBA" id="ARBA00022840"/>
    </source>
</evidence>
<evidence type="ECO:0000256" key="4">
    <source>
        <dbReference type="ARBA" id="ARBA00022692"/>
    </source>
</evidence>
<dbReference type="GO" id="GO:0016887">
    <property type="term" value="F:ATP hydrolysis activity"/>
    <property type="evidence" value="ECO:0007669"/>
    <property type="project" value="InterPro"/>
</dbReference>
<dbReference type="NCBIfam" id="TIGR01511">
    <property type="entry name" value="ATPase-IB1_Cu"/>
    <property type="match status" value="1"/>
</dbReference>
<evidence type="ECO:0000256" key="2">
    <source>
        <dbReference type="ARBA" id="ARBA00006024"/>
    </source>
</evidence>
<dbReference type="Gene3D" id="2.70.150.10">
    <property type="entry name" value="Calcium-transporting ATPase, cytoplasmic transduction domain A"/>
    <property type="match status" value="1"/>
</dbReference>
<dbReference type="InterPro" id="IPR036163">
    <property type="entry name" value="HMA_dom_sf"/>
</dbReference>
<keyword evidence="14" id="KW-1185">Reference proteome</keyword>
<feature type="transmembrane region" description="Helical" evidence="11">
    <location>
        <begin position="125"/>
        <end position="144"/>
    </location>
</feature>
<keyword evidence="8" id="KW-1278">Translocase</keyword>
<feature type="transmembrane region" description="Helical" evidence="11">
    <location>
        <begin position="688"/>
        <end position="710"/>
    </location>
</feature>
<dbReference type="InterPro" id="IPR018303">
    <property type="entry name" value="ATPase_P-typ_P_site"/>
</dbReference>
<dbReference type="InterPro" id="IPR023214">
    <property type="entry name" value="HAD_sf"/>
</dbReference>
<dbReference type="PRINTS" id="PR00943">
    <property type="entry name" value="CUATPASE"/>
</dbReference>
<dbReference type="PRINTS" id="PR00119">
    <property type="entry name" value="CATATPASE"/>
</dbReference>
<dbReference type="InterPro" id="IPR036412">
    <property type="entry name" value="HAD-like_sf"/>
</dbReference>